<dbReference type="PROSITE" id="PS50262">
    <property type="entry name" value="G_PROTEIN_RECEP_F1_2"/>
    <property type="match status" value="1"/>
</dbReference>
<keyword evidence="8 12" id="KW-0472">Membrane</keyword>
<dbReference type="InterPro" id="IPR000276">
    <property type="entry name" value="GPCR_Rhodpsn"/>
</dbReference>
<dbReference type="EMBL" id="WNYA01002090">
    <property type="protein sequence ID" value="KAG8544656.1"/>
    <property type="molecule type" value="Genomic_DNA"/>
</dbReference>
<dbReference type="GO" id="GO:0004930">
    <property type="term" value="F:G protein-coupled receptor activity"/>
    <property type="evidence" value="ECO:0007669"/>
    <property type="project" value="UniProtKB-KW"/>
</dbReference>
<evidence type="ECO:0000256" key="3">
    <source>
        <dbReference type="ARBA" id="ARBA00022606"/>
    </source>
</evidence>
<dbReference type="Pfam" id="PF13853">
    <property type="entry name" value="7tm_4"/>
    <property type="match status" value="1"/>
</dbReference>
<feature type="transmembrane region" description="Helical" evidence="12">
    <location>
        <begin position="205"/>
        <end position="227"/>
    </location>
</feature>
<dbReference type="PRINTS" id="PR00245">
    <property type="entry name" value="OLFACTORYR"/>
</dbReference>
<evidence type="ECO:0000256" key="10">
    <source>
        <dbReference type="ARBA" id="ARBA00023224"/>
    </source>
</evidence>
<dbReference type="GO" id="GO:0004984">
    <property type="term" value="F:olfactory receptor activity"/>
    <property type="evidence" value="ECO:0007669"/>
    <property type="project" value="InterPro"/>
</dbReference>
<keyword evidence="2 12" id="KW-1003">Cell membrane</keyword>
<organism evidence="14 15">
    <name type="scientific">Engystomops pustulosus</name>
    <name type="common">Tungara frog</name>
    <name type="synonym">Physalaemus pustulosus</name>
    <dbReference type="NCBI Taxonomy" id="76066"/>
    <lineage>
        <taxon>Eukaryota</taxon>
        <taxon>Metazoa</taxon>
        <taxon>Chordata</taxon>
        <taxon>Craniata</taxon>
        <taxon>Vertebrata</taxon>
        <taxon>Euteleostomi</taxon>
        <taxon>Amphibia</taxon>
        <taxon>Batrachia</taxon>
        <taxon>Anura</taxon>
        <taxon>Neobatrachia</taxon>
        <taxon>Hyloidea</taxon>
        <taxon>Leptodactylidae</taxon>
        <taxon>Leiuperinae</taxon>
        <taxon>Engystomops</taxon>
    </lineage>
</organism>
<keyword evidence="9 11" id="KW-0675">Receptor</keyword>
<dbReference type="AlphaFoldDB" id="A0AAV6ZDR8"/>
<evidence type="ECO:0000256" key="5">
    <source>
        <dbReference type="ARBA" id="ARBA00022725"/>
    </source>
</evidence>
<evidence type="ECO:0000256" key="6">
    <source>
        <dbReference type="ARBA" id="ARBA00022989"/>
    </source>
</evidence>
<evidence type="ECO:0000256" key="12">
    <source>
        <dbReference type="RuleBase" id="RU363047"/>
    </source>
</evidence>
<proteinExistence type="inferred from homology"/>
<sequence>MYVLTLMGNVAIILIIQLDKNLNTPMYFFLENLSFLDVCYTSTTMPKMMEMLIIDRRALPYFACAFQMYFFVAFVGTECVLLGIMSYDRFLAICHPLRYSTFMSKNICFALASVSWLCGFMNSVVHTAFTFRLHFCYSNRISYYFCDIPPLLLLSCDDTSINEILLLSIGVFIGWTPFLCIIVSYIYIIVTILKIGGGHGRQKSFSTCISHLAVVILYYGSAIFSYVRPVSTYSMDKDKLISVLYSIVTPMLNPVIYTLKNQDVKKAIRRQIHVRQKSGISL</sequence>
<dbReference type="PROSITE" id="PS00237">
    <property type="entry name" value="G_PROTEIN_RECEP_F1_1"/>
    <property type="match status" value="1"/>
</dbReference>
<dbReference type="PANTHER" id="PTHR26452">
    <property type="entry name" value="OLFACTORY RECEPTOR"/>
    <property type="match status" value="1"/>
</dbReference>
<evidence type="ECO:0000256" key="11">
    <source>
        <dbReference type="RuleBase" id="RU000688"/>
    </source>
</evidence>
<dbReference type="GO" id="GO:0005886">
    <property type="term" value="C:plasma membrane"/>
    <property type="evidence" value="ECO:0007669"/>
    <property type="project" value="UniProtKB-SubCell"/>
</dbReference>
<protein>
    <recommendedName>
        <fullName evidence="12">Olfactory receptor</fullName>
    </recommendedName>
</protein>
<evidence type="ECO:0000256" key="1">
    <source>
        <dbReference type="ARBA" id="ARBA00004651"/>
    </source>
</evidence>
<dbReference type="InterPro" id="IPR000725">
    <property type="entry name" value="Olfact_rcpt"/>
</dbReference>
<dbReference type="InterPro" id="IPR017452">
    <property type="entry name" value="GPCR_Rhodpsn_7TM"/>
</dbReference>
<keyword evidence="3 12" id="KW-0716">Sensory transduction</keyword>
<evidence type="ECO:0000256" key="9">
    <source>
        <dbReference type="ARBA" id="ARBA00023170"/>
    </source>
</evidence>
<comment type="similarity">
    <text evidence="11">Belongs to the G-protein coupled receptor 1 family.</text>
</comment>
<reference evidence="14" key="1">
    <citation type="thesis" date="2020" institute="ProQuest LLC" country="789 East Eisenhower Parkway, Ann Arbor, MI, USA">
        <title>Comparative Genomics and Chromosome Evolution.</title>
        <authorList>
            <person name="Mudd A.B."/>
        </authorList>
    </citation>
    <scope>NUCLEOTIDE SEQUENCE</scope>
    <source>
        <strain evidence="14">237g6f4</strain>
        <tissue evidence="14">Blood</tissue>
    </source>
</reference>
<dbReference type="Proteomes" id="UP000824782">
    <property type="component" value="Unassembled WGS sequence"/>
</dbReference>
<evidence type="ECO:0000313" key="15">
    <source>
        <dbReference type="Proteomes" id="UP000824782"/>
    </source>
</evidence>
<evidence type="ECO:0000259" key="13">
    <source>
        <dbReference type="PROSITE" id="PS50262"/>
    </source>
</evidence>
<evidence type="ECO:0000256" key="8">
    <source>
        <dbReference type="ARBA" id="ARBA00023136"/>
    </source>
</evidence>
<accession>A0AAV6ZDR8</accession>
<dbReference type="PRINTS" id="PR00237">
    <property type="entry name" value="GPCRRHODOPSN"/>
</dbReference>
<evidence type="ECO:0000256" key="7">
    <source>
        <dbReference type="ARBA" id="ARBA00023040"/>
    </source>
</evidence>
<gene>
    <name evidence="14" type="ORF">GDO81_022117</name>
</gene>
<keyword evidence="5 12" id="KW-0552">Olfaction</keyword>
<feature type="transmembrane region" description="Helical" evidence="12">
    <location>
        <begin position="106"/>
        <end position="125"/>
    </location>
</feature>
<feature type="transmembrane region" description="Helical" evidence="12">
    <location>
        <begin position="58"/>
        <end position="85"/>
    </location>
</feature>
<evidence type="ECO:0000313" key="14">
    <source>
        <dbReference type="EMBL" id="KAG8544656.1"/>
    </source>
</evidence>
<feature type="transmembrane region" description="Helical" evidence="12">
    <location>
        <begin position="239"/>
        <end position="259"/>
    </location>
</feature>
<keyword evidence="15" id="KW-1185">Reference proteome</keyword>
<keyword evidence="10 11" id="KW-0807">Transducer</keyword>
<evidence type="ECO:0000256" key="4">
    <source>
        <dbReference type="ARBA" id="ARBA00022692"/>
    </source>
</evidence>
<evidence type="ECO:0000256" key="2">
    <source>
        <dbReference type="ARBA" id="ARBA00022475"/>
    </source>
</evidence>
<dbReference type="Gene3D" id="1.20.1070.10">
    <property type="entry name" value="Rhodopsin 7-helix transmembrane proteins"/>
    <property type="match status" value="1"/>
</dbReference>
<feature type="domain" description="G-protein coupled receptors family 1 profile" evidence="13">
    <location>
        <begin position="8"/>
        <end position="257"/>
    </location>
</feature>
<dbReference type="InterPro" id="IPR050516">
    <property type="entry name" value="Olfactory_GPCR"/>
</dbReference>
<dbReference type="SUPFAM" id="SSF81321">
    <property type="entry name" value="Family A G protein-coupled receptor-like"/>
    <property type="match status" value="1"/>
</dbReference>
<keyword evidence="7 11" id="KW-0297">G-protein coupled receptor</keyword>
<dbReference type="FunFam" id="1.20.1070.10:FF:000001">
    <property type="entry name" value="Olfactory receptor"/>
    <property type="match status" value="1"/>
</dbReference>
<comment type="caution">
    <text evidence="14">The sequence shown here is derived from an EMBL/GenBank/DDBJ whole genome shotgun (WGS) entry which is preliminary data.</text>
</comment>
<name>A0AAV6ZDR8_ENGPU</name>
<feature type="transmembrane region" description="Helical" evidence="12">
    <location>
        <begin position="164"/>
        <end position="193"/>
    </location>
</feature>
<keyword evidence="4 11" id="KW-0812">Transmembrane</keyword>
<comment type="subcellular location">
    <subcellularLocation>
        <location evidence="1 12">Cell membrane</location>
        <topology evidence="1 12">Multi-pass membrane protein</topology>
    </subcellularLocation>
</comment>
<keyword evidence="6 12" id="KW-1133">Transmembrane helix</keyword>